<dbReference type="AlphaFoldDB" id="A0A2P4XTP9"/>
<organism evidence="2 3">
    <name type="scientific">Phytophthora palmivora</name>
    <dbReference type="NCBI Taxonomy" id="4796"/>
    <lineage>
        <taxon>Eukaryota</taxon>
        <taxon>Sar</taxon>
        <taxon>Stramenopiles</taxon>
        <taxon>Oomycota</taxon>
        <taxon>Peronosporomycetes</taxon>
        <taxon>Peronosporales</taxon>
        <taxon>Peronosporaceae</taxon>
        <taxon>Phytophthora</taxon>
    </lineage>
</organism>
<feature type="compositionally biased region" description="Low complexity" evidence="1">
    <location>
        <begin position="1"/>
        <end position="18"/>
    </location>
</feature>
<feature type="region of interest" description="Disordered" evidence="1">
    <location>
        <begin position="126"/>
        <end position="190"/>
    </location>
</feature>
<dbReference type="PANTHER" id="PTHR35213:SF3">
    <property type="entry name" value="MYB-LIKE DOMAIN-CONTAINING PROTEIN"/>
    <property type="match status" value="1"/>
</dbReference>
<reference evidence="2 3" key="1">
    <citation type="journal article" date="2017" name="Genome Biol. Evol.">
        <title>Phytophthora megakarya and P. palmivora, closely related causal agents of cacao black pod rot, underwent increases in genome sizes and gene numbers by different mechanisms.</title>
        <authorList>
            <person name="Ali S.S."/>
            <person name="Shao J."/>
            <person name="Lary D.J."/>
            <person name="Kronmiller B."/>
            <person name="Shen D."/>
            <person name="Strem M.D."/>
            <person name="Amoako-Attah I."/>
            <person name="Akrofi A.Y."/>
            <person name="Begoude B.A."/>
            <person name="Ten Hoopen G.M."/>
            <person name="Coulibaly K."/>
            <person name="Kebe B.I."/>
            <person name="Melnick R.L."/>
            <person name="Guiltinan M.J."/>
            <person name="Tyler B.M."/>
            <person name="Meinhardt L.W."/>
            <person name="Bailey B.A."/>
        </authorList>
    </citation>
    <scope>NUCLEOTIDE SEQUENCE [LARGE SCALE GENOMIC DNA]</scope>
    <source>
        <strain evidence="3">sbr112.9</strain>
    </source>
</reference>
<comment type="caution">
    <text evidence="2">The sequence shown here is derived from an EMBL/GenBank/DDBJ whole genome shotgun (WGS) entry which is preliminary data.</text>
</comment>
<evidence type="ECO:0000256" key="1">
    <source>
        <dbReference type="SAM" id="MobiDB-lite"/>
    </source>
</evidence>
<keyword evidence="3" id="KW-1185">Reference proteome</keyword>
<feature type="compositionally biased region" description="Polar residues" evidence="1">
    <location>
        <begin position="145"/>
        <end position="154"/>
    </location>
</feature>
<evidence type="ECO:0000313" key="2">
    <source>
        <dbReference type="EMBL" id="POM68906.1"/>
    </source>
</evidence>
<sequence>MSSTGTASVASTPTTSPVRTFRRSGPWSHDEEVYAAALIDSFFKGVLDVAEGTTLRAFLSSRLCCNPMRISKKLASETIADIPIPKKLGSSTYVHNVKVTLEEQDKAEEALRRLQLVYMNVSSTKRGSALGSKRPRQYRGRGPRSQVTAINTDSDGMESEPDMYSVVSRGKSPEKVQKTVESSSPAQEARMQRFHVPHTGPELVVPAPLKEQLA</sequence>
<feature type="compositionally biased region" description="Basic residues" evidence="1">
    <location>
        <begin position="133"/>
        <end position="142"/>
    </location>
</feature>
<evidence type="ECO:0000313" key="3">
    <source>
        <dbReference type="Proteomes" id="UP000237271"/>
    </source>
</evidence>
<dbReference type="OrthoDB" id="206107at2759"/>
<feature type="region of interest" description="Disordered" evidence="1">
    <location>
        <begin position="195"/>
        <end position="214"/>
    </location>
</feature>
<proteinExistence type="predicted"/>
<protein>
    <submittedName>
        <fullName evidence="2">Uncharacterized protein</fullName>
    </submittedName>
</protein>
<dbReference type="PANTHER" id="PTHR35213">
    <property type="entry name" value="RING-TYPE DOMAIN-CONTAINING PROTEIN-RELATED"/>
    <property type="match status" value="1"/>
</dbReference>
<name>A0A2P4XTP9_9STRA</name>
<gene>
    <name evidence="2" type="ORF">PHPALM_14867</name>
</gene>
<accession>A0A2P4XTP9</accession>
<dbReference type="Proteomes" id="UP000237271">
    <property type="component" value="Unassembled WGS sequence"/>
</dbReference>
<dbReference type="EMBL" id="NCKW01008004">
    <property type="protein sequence ID" value="POM68906.1"/>
    <property type="molecule type" value="Genomic_DNA"/>
</dbReference>
<feature type="region of interest" description="Disordered" evidence="1">
    <location>
        <begin position="1"/>
        <end position="25"/>
    </location>
</feature>